<dbReference type="EMBL" id="RCMK01000011">
    <property type="protein sequence ID" value="KAG2954640.1"/>
    <property type="molecule type" value="Genomic_DNA"/>
</dbReference>
<evidence type="ECO:0000256" key="1">
    <source>
        <dbReference type="SAM" id="MobiDB-lite"/>
    </source>
</evidence>
<proteinExistence type="predicted"/>
<evidence type="ECO:0000313" key="4">
    <source>
        <dbReference type="Proteomes" id="UP000697107"/>
    </source>
</evidence>
<organism evidence="3 4">
    <name type="scientific">Phytophthora cactorum</name>
    <dbReference type="NCBI Taxonomy" id="29920"/>
    <lineage>
        <taxon>Eukaryota</taxon>
        <taxon>Sar</taxon>
        <taxon>Stramenopiles</taxon>
        <taxon>Oomycota</taxon>
        <taxon>Peronosporomycetes</taxon>
        <taxon>Peronosporales</taxon>
        <taxon>Peronosporaceae</taxon>
        <taxon>Phytophthora</taxon>
    </lineage>
</organism>
<comment type="caution">
    <text evidence="3">The sequence shown here is derived from an EMBL/GenBank/DDBJ whole genome shotgun (WGS) entry which is preliminary data.</text>
</comment>
<protein>
    <submittedName>
        <fullName evidence="3">Uncharacterized protein</fullName>
    </submittedName>
</protein>
<reference evidence="3" key="1">
    <citation type="submission" date="2018-10" db="EMBL/GenBank/DDBJ databases">
        <title>Effector identification in a new, highly contiguous assembly of the strawberry crown rot pathogen Phytophthora cactorum.</title>
        <authorList>
            <person name="Armitage A.D."/>
            <person name="Nellist C.F."/>
            <person name="Bates H."/>
            <person name="Vickerstaff R.J."/>
            <person name="Harrison R.J."/>
        </authorList>
    </citation>
    <scope>NUCLEOTIDE SEQUENCE</scope>
    <source>
        <strain evidence="2">4040</strain>
        <strain evidence="3">P415</strain>
    </source>
</reference>
<evidence type="ECO:0000313" key="2">
    <source>
        <dbReference type="EMBL" id="KAG2954640.1"/>
    </source>
</evidence>
<name>A0A8T1LTL8_9STRA</name>
<sequence>MQSPIPSASESAVLVSVRDGLCEYGDPPPTANNSEVLEPRFGEALH</sequence>
<gene>
    <name evidence="2" type="ORF">PC117_g1029</name>
    <name evidence="3" type="ORF">PC118_g8236</name>
</gene>
<feature type="region of interest" description="Disordered" evidence="1">
    <location>
        <begin position="22"/>
        <end position="46"/>
    </location>
</feature>
<evidence type="ECO:0000313" key="3">
    <source>
        <dbReference type="EMBL" id="KAG2985604.1"/>
    </source>
</evidence>
<dbReference type="EMBL" id="RCML01000208">
    <property type="protein sequence ID" value="KAG2985604.1"/>
    <property type="molecule type" value="Genomic_DNA"/>
</dbReference>
<feature type="compositionally biased region" description="Basic and acidic residues" evidence="1">
    <location>
        <begin position="37"/>
        <end position="46"/>
    </location>
</feature>
<accession>A0A8T1LTL8</accession>
<dbReference type="AlphaFoldDB" id="A0A8T1LTL8"/>
<dbReference type="Proteomes" id="UP000697107">
    <property type="component" value="Unassembled WGS sequence"/>
</dbReference>
<dbReference type="Proteomes" id="UP000736787">
    <property type="component" value="Unassembled WGS sequence"/>
</dbReference>